<comment type="caution">
    <text evidence="1">The sequence shown here is derived from an EMBL/GenBank/DDBJ whole genome shotgun (WGS) entry which is preliminary data.</text>
</comment>
<organism evidence="1 2">
    <name type="scientific">Brachybacterium sacelli</name>
    <dbReference type="NCBI Taxonomy" id="173364"/>
    <lineage>
        <taxon>Bacteria</taxon>
        <taxon>Bacillati</taxon>
        <taxon>Actinomycetota</taxon>
        <taxon>Actinomycetes</taxon>
        <taxon>Micrococcales</taxon>
        <taxon>Dermabacteraceae</taxon>
        <taxon>Brachybacterium</taxon>
    </lineage>
</organism>
<name>A0ABS4X788_9MICO</name>
<dbReference type="RefSeq" id="WP_209905113.1">
    <property type="nucleotide sequence ID" value="NZ_BAAAJW010000001.1"/>
</dbReference>
<proteinExistence type="predicted"/>
<keyword evidence="2" id="KW-1185">Reference proteome</keyword>
<protein>
    <submittedName>
        <fullName evidence="1">Uncharacterized protein</fullName>
    </submittedName>
</protein>
<dbReference type="Proteomes" id="UP001519290">
    <property type="component" value="Unassembled WGS sequence"/>
</dbReference>
<dbReference type="EMBL" id="JAGIOD010000002">
    <property type="protein sequence ID" value="MBP2384243.1"/>
    <property type="molecule type" value="Genomic_DNA"/>
</dbReference>
<evidence type="ECO:0000313" key="1">
    <source>
        <dbReference type="EMBL" id="MBP2384243.1"/>
    </source>
</evidence>
<gene>
    <name evidence="1" type="ORF">JOF43_004232</name>
</gene>
<reference evidence="1 2" key="1">
    <citation type="submission" date="2021-03" db="EMBL/GenBank/DDBJ databases">
        <title>Sequencing the genomes of 1000 actinobacteria strains.</title>
        <authorList>
            <person name="Klenk H.-P."/>
        </authorList>
    </citation>
    <scope>NUCLEOTIDE SEQUENCE [LARGE SCALE GENOMIC DNA]</scope>
    <source>
        <strain evidence="1 2">DSM 14566</strain>
    </source>
</reference>
<sequence length="73" mass="7844">MSIEEIQALCGGRVSVWDGDELVAEGLLGGVDVVSAPEPPTDGEGWRVEQSLVLEVDGEAHRVRFEVKVVPQT</sequence>
<accession>A0ABS4X788</accession>
<evidence type="ECO:0000313" key="2">
    <source>
        <dbReference type="Proteomes" id="UP001519290"/>
    </source>
</evidence>